<dbReference type="AlphaFoldDB" id="A0A2Z3HF69"/>
<accession>A0A2Z3HF69</accession>
<keyword evidence="2" id="KW-1185">Reference proteome</keyword>
<proteinExistence type="predicted"/>
<organism evidence="1 2">
    <name type="scientific">Gemmata obscuriglobus</name>
    <dbReference type="NCBI Taxonomy" id="114"/>
    <lineage>
        <taxon>Bacteria</taxon>
        <taxon>Pseudomonadati</taxon>
        <taxon>Planctomycetota</taxon>
        <taxon>Planctomycetia</taxon>
        <taxon>Gemmatales</taxon>
        <taxon>Gemmataceae</taxon>
        <taxon>Gemmata</taxon>
    </lineage>
</organism>
<sequence length="163" mass="17747">MRRPSRFLRRHPLLVLTALGITFAAWICWDALSPAEPEAAPEITLHPRLAPTAISEEAVFPVITPEGTAQALPRLKTGMSRTEVEGLVGAPTSGNISPATVADGRVVYRTQYETDLTPLATVRPIQRSLPRRPSPSSTLVTLEFDATKPGHPLVGIYYPDPLF</sequence>
<name>A0A2Z3HF69_9BACT</name>
<reference evidence="1 2" key="1">
    <citation type="submission" date="2018-01" db="EMBL/GenBank/DDBJ databases">
        <title>G. obscuriglobus.</title>
        <authorList>
            <person name="Franke J."/>
            <person name="Blomberg W."/>
            <person name="Selmecki A."/>
        </authorList>
    </citation>
    <scope>NUCLEOTIDE SEQUENCE [LARGE SCALE GENOMIC DNA]</scope>
    <source>
        <strain evidence="1 2">DSM 5831</strain>
    </source>
</reference>
<protein>
    <recommendedName>
        <fullName evidence="3">Outer membrane protein assembly factor BamE</fullName>
    </recommendedName>
</protein>
<evidence type="ECO:0000313" key="2">
    <source>
        <dbReference type="Proteomes" id="UP000245802"/>
    </source>
</evidence>
<dbReference type="Proteomes" id="UP000245802">
    <property type="component" value="Chromosome"/>
</dbReference>
<evidence type="ECO:0008006" key="3">
    <source>
        <dbReference type="Google" id="ProtNLM"/>
    </source>
</evidence>
<dbReference type="OrthoDB" id="9966599at2"/>
<dbReference type="RefSeq" id="WP_010035649.1">
    <property type="nucleotide sequence ID" value="NZ_CP025958.1"/>
</dbReference>
<evidence type="ECO:0000313" key="1">
    <source>
        <dbReference type="EMBL" id="AWM41595.1"/>
    </source>
</evidence>
<dbReference type="KEGG" id="gog:C1280_34395"/>
<dbReference type="EMBL" id="CP025958">
    <property type="protein sequence ID" value="AWM41595.1"/>
    <property type="molecule type" value="Genomic_DNA"/>
</dbReference>
<gene>
    <name evidence="1" type="ORF">C1280_34395</name>
</gene>